<evidence type="ECO:0000256" key="6">
    <source>
        <dbReference type="SAM" id="MobiDB-lite"/>
    </source>
</evidence>
<gene>
    <name evidence="8" type="ORF">PPACK8108_LOCUS2626</name>
</gene>
<feature type="region of interest" description="Disordered" evidence="6">
    <location>
        <begin position="179"/>
        <end position="199"/>
    </location>
</feature>
<dbReference type="InterPro" id="IPR036869">
    <property type="entry name" value="J_dom_sf"/>
</dbReference>
<keyword evidence="3" id="KW-0256">Endoplasmic reticulum</keyword>
<evidence type="ECO:0000313" key="9">
    <source>
        <dbReference type="Proteomes" id="UP001153365"/>
    </source>
</evidence>
<feature type="compositionally biased region" description="Polar residues" evidence="6">
    <location>
        <begin position="84"/>
        <end position="96"/>
    </location>
</feature>
<sequence length="478" mass="53029">MDGNRDEAQRAFKLAQSYHGSDPQKALKFARKACALYWSPESAALVRALEKGEGPSTGSSNLNEKTSATSSSANLGSEKENLRSRASNSTPRPSVTTEKKETGNYKPAQLEIVQKVRRCKVTQYYEILQLKKDCDEGQVKSAYRKLALALHPDKNNAPGADEAFKMVSKAFQVLSDPEKRASFDRHGADPDSRSAGFSNGPSFGHSNTHFAHEDAIDPDQLFRMFFGGGGFGGFDGPGVQFGAGPTIFQFGNGRTTFRRAGPGMRAQNQRAQHETPEARTPTAWMSFLPILIFFAISLIQSFSSLFSTPSIPDPTISWNPNSLYSIKRVTHGPSSIKYFVNQAGFATHPMYEAYLKANPSLGFKPSNPSDKAENSPVLRNELVKFLPKESKLLIEMRSVDRQRLKLPTSFKKFEQSVEATWIRKLQSECQHARDIRDNEKRNLMGFLGIGADWEAIRKLDAEKIPACEGLIELGYLVD</sequence>
<comment type="subcellular location">
    <subcellularLocation>
        <location evidence="1">Endoplasmic reticulum membrane</location>
        <topology evidence="1">Single-pass membrane protein</topology>
    </subcellularLocation>
</comment>
<accession>A0AAV0AKR4</accession>
<dbReference type="GO" id="GO:0005789">
    <property type="term" value="C:endoplasmic reticulum membrane"/>
    <property type="evidence" value="ECO:0007669"/>
    <property type="project" value="UniProtKB-SubCell"/>
</dbReference>
<keyword evidence="5" id="KW-0472">Membrane</keyword>
<evidence type="ECO:0000256" key="2">
    <source>
        <dbReference type="ARBA" id="ARBA00022692"/>
    </source>
</evidence>
<dbReference type="PROSITE" id="PS50076">
    <property type="entry name" value="DNAJ_2"/>
    <property type="match status" value="1"/>
</dbReference>
<dbReference type="CDD" id="cd06257">
    <property type="entry name" value="DnaJ"/>
    <property type="match status" value="1"/>
</dbReference>
<evidence type="ECO:0000256" key="4">
    <source>
        <dbReference type="ARBA" id="ARBA00022989"/>
    </source>
</evidence>
<dbReference type="SUPFAM" id="SSF46565">
    <property type="entry name" value="Chaperone J-domain"/>
    <property type="match status" value="1"/>
</dbReference>
<keyword evidence="4" id="KW-1133">Transmembrane helix</keyword>
<reference evidence="8" key="1">
    <citation type="submission" date="2022-06" db="EMBL/GenBank/DDBJ databases">
        <authorList>
            <consortium name="SYNGENTA / RWTH Aachen University"/>
        </authorList>
    </citation>
    <scope>NUCLEOTIDE SEQUENCE</scope>
</reference>
<proteinExistence type="predicted"/>
<organism evidence="8 9">
    <name type="scientific">Phakopsora pachyrhizi</name>
    <name type="common">Asian soybean rust disease fungus</name>
    <dbReference type="NCBI Taxonomy" id="170000"/>
    <lineage>
        <taxon>Eukaryota</taxon>
        <taxon>Fungi</taxon>
        <taxon>Dikarya</taxon>
        <taxon>Basidiomycota</taxon>
        <taxon>Pucciniomycotina</taxon>
        <taxon>Pucciniomycetes</taxon>
        <taxon>Pucciniales</taxon>
        <taxon>Phakopsoraceae</taxon>
        <taxon>Phakopsora</taxon>
    </lineage>
</organism>
<evidence type="ECO:0000313" key="8">
    <source>
        <dbReference type="EMBL" id="CAH7668158.1"/>
    </source>
</evidence>
<feature type="domain" description="J" evidence="7">
    <location>
        <begin position="123"/>
        <end position="187"/>
    </location>
</feature>
<dbReference type="SMART" id="SM00271">
    <property type="entry name" value="DnaJ"/>
    <property type="match status" value="1"/>
</dbReference>
<feature type="compositionally biased region" description="Basic and acidic residues" evidence="6">
    <location>
        <begin position="1"/>
        <end position="10"/>
    </location>
</feature>
<feature type="compositionally biased region" description="Basic and acidic residues" evidence="6">
    <location>
        <begin position="179"/>
        <end position="192"/>
    </location>
</feature>
<dbReference type="PANTHER" id="PTHR43908">
    <property type="entry name" value="AT29763P-RELATED"/>
    <property type="match status" value="1"/>
</dbReference>
<dbReference type="AlphaFoldDB" id="A0AAV0AKR4"/>
<comment type="caution">
    <text evidence="8">The sequence shown here is derived from an EMBL/GenBank/DDBJ whole genome shotgun (WGS) entry which is preliminary data.</text>
</comment>
<dbReference type="GO" id="GO:0071218">
    <property type="term" value="P:cellular response to misfolded protein"/>
    <property type="evidence" value="ECO:0007669"/>
    <property type="project" value="TreeGrafter"/>
</dbReference>
<evidence type="ECO:0000256" key="3">
    <source>
        <dbReference type="ARBA" id="ARBA00022824"/>
    </source>
</evidence>
<feature type="region of interest" description="Disordered" evidence="6">
    <location>
        <begin position="49"/>
        <end position="103"/>
    </location>
</feature>
<evidence type="ECO:0000259" key="7">
    <source>
        <dbReference type="PROSITE" id="PS50076"/>
    </source>
</evidence>
<evidence type="ECO:0000256" key="5">
    <source>
        <dbReference type="ARBA" id="ARBA00023136"/>
    </source>
</evidence>
<dbReference type="Gene3D" id="1.10.287.110">
    <property type="entry name" value="DnaJ domain"/>
    <property type="match status" value="1"/>
</dbReference>
<dbReference type="PANTHER" id="PTHR43908:SF3">
    <property type="entry name" value="AT29763P-RELATED"/>
    <property type="match status" value="1"/>
</dbReference>
<dbReference type="PROSITE" id="PS00636">
    <property type="entry name" value="DNAJ_1"/>
    <property type="match status" value="1"/>
</dbReference>
<dbReference type="InterPro" id="IPR051100">
    <property type="entry name" value="DnaJ_subfamily_B/C"/>
</dbReference>
<name>A0AAV0AKR4_PHAPC</name>
<protein>
    <recommendedName>
        <fullName evidence="7">J domain-containing protein</fullName>
    </recommendedName>
</protein>
<dbReference type="InterPro" id="IPR018253">
    <property type="entry name" value="DnaJ_domain_CS"/>
</dbReference>
<keyword evidence="2" id="KW-0812">Transmembrane</keyword>
<dbReference type="Pfam" id="PF00226">
    <property type="entry name" value="DnaJ"/>
    <property type="match status" value="1"/>
</dbReference>
<dbReference type="InterPro" id="IPR015399">
    <property type="entry name" value="DUF1977_DnaJ-like"/>
</dbReference>
<feature type="compositionally biased region" description="Polar residues" evidence="6">
    <location>
        <begin position="56"/>
        <end position="75"/>
    </location>
</feature>
<feature type="region of interest" description="Disordered" evidence="6">
    <location>
        <begin position="1"/>
        <end position="23"/>
    </location>
</feature>
<dbReference type="Proteomes" id="UP001153365">
    <property type="component" value="Unassembled WGS sequence"/>
</dbReference>
<dbReference type="Pfam" id="PF09320">
    <property type="entry name" value="DUF1977"/>
    <property type="match status" value="1"/>
</dbReference>
<keyword evidence="9" id="KW-1185">Reference proteome</keyword>
<dbReference type="EMBL" id="CALTRL010000447">
    <property type="protein sequence ID" value="CAH7668158.1"/>
    <property type="molecule type" value="Genomic_DNA"/>
</dbReference>
<dbReference type="InterPro" id="IPR001623">
    <property type="entry name" value="DnaJ_domain"/>
</dbReference>
<dbReference type="FunFam" id="1.10.287.110:FF:000070">
    <property type="entry name" value="Endoplasmic reticulum protein, putative"/>
    <property type="match status" value="1"/>
</dbReference>
<evidence type="ECO:0000256" key="1">
    <source>
        <dbReference type="ARBA" id="ARBA00004389"/>
    </source>
</evidence>
<dbReference type="GO" id="GO:0030544">
    <property type="term" value="F:Hsp70 protein binding"/>
    <property type="evidence" value="ECO:0007669"/>
    <property type="project" value="TreeGrafter"/>
</dbReference>
<dbReference type="PRINTS" id="PR00625">
    <property type="entry name" value="JDOMAIN"/>
</dbReference>